<keyword evidence="2" id="KW-1185">Reference proteome</keyword>
<accession>A0ACC0PKE8</accession>
<proteinExistence type="predicted"/>
<dbReference type="EMBL" id="CM046390">
    <property type="protein sequence ID" value="KAI8565619.1"/>
    <property type="molecule type" value="Genomic_DNA"/>
</dbReference>
<organism evidence="1 2">
    <name type="scientific">Rhododendron molle</name>
    <name type="common">Chinese azalea</name>
    <name type="synonym">Azalea mollis</name>
    <dbReference type="NCBI Taxonomy" id="49168"/>
    <lineage>
        <taxon>Eukaryota</taxon>
        <taxon>Viridiplantae</taxon>
        <taxon>Streptophyta</taxon>
        <taxon>Embryophyta</taxon>
        <taxon>Tracheophyta</taxon>
        <taxon>Spermatophyta</taxon>
        <taxon>Magnoliopsida</taxon>
        <taxon>eudicotyledons</taxon>
        <taxon>Gunneridae</taxon>
        <taxon>Pentapetalae</taxon>
        <taxon>asterids</taxon>
        <taxon>Ericales</taxon>
        <taxon>Ericaceae</taxon>
        <taxon>Ericoideae</taxon>
        <taxon>Rhodoreae</taxon>
        <taxon>Rhododendron</taxon>
    </lineage>
</organism>
<comment type="caution">
    <text evidence="1">The sequence shown here is derived from an EMBL/GenBank/DDBJ whole genome shotgun (WGS) entry which is preliminary data.</text>
</comment>
<reference evidence="1" key="1">
    <citation type="submission" date="2022-02" db="EMBL/GenBank/DDBJ databases">
        <title>Plant Genome Project.</title>
        <authorList>
            <person name="Zhang R.-G."/>
        </authorList>
    </citation>
    <scope>NUCLEOTIDE SEQUENCE</scope>
    <source>
        <strain evidence="1">AT1</strain>
    </source>
</reference>
<gene>
    <name evidence="1" type="ORF">RHMOL_Rhmol03G0273800</name>
</gene>
<sequence>MFIGVVLICKVFWSSCLVLPLCTIYGGRGTGAFSMPYSLVQTRLYVLWIRIFVDM</sequence>
<dbReference type="Proteomes" id="UP001062846">
    <property type="component" value="Chromosome 3"/>
</dbReference>
<name>A0ACC0PKE8_RHOML</name>
<protein>
    <submittedName>
        <fullName evidence="1">Uncharacterized protein</fullName>
    </submittedName>
</protein>
<evidence type="ECO:0000313" key="2">
    <source>
        <dbReference type="Proteomes" id="UP001062846"/>
    </source>
</evidence>
<evidence type="ECO:0000313" key="1">
    <source>
        <dbReference type="EMBL" id="KAI8565619.1"/>
    </source>
</evidence>